<feature type="chain" id="PRO_5027953383" evidence="1">
    <location>
        <begin position="23"/>
        <end position="159"/>
    </location>
</feature>
<reference evidence="3" key="1">
    <citation type="submission" date="2025-08" db="UniProtKB">
        <authorList>
            <consortium name="RefSeq"/>
        </authorList>
    </citation>
    <scope>IDENTIFICATION</scope>
    <source>
        <strain evidence="3">Mau12</strain>
        <tissue evidence="3">Whole Body</tissue>
    </source>
</reference>
<dbReference type="AlphaFoldDB" id="A0A6P8KL06"/>
<proteinExistence type="predicted"/>
<dbReference type="GeneID" id="117143458"/>
<feature type="signal peptide" evidence="1">
    <location>
        <begin position="1"/>
        <end position="22"/>
    </location>
</feature>
<keyword evidence="2" id="KW-1185">Reference proteome</keyword>
<organism evidence="2 3">
    <name type="scientific">Drosophila mauritiana</name>
    <name type="common">Fruit fly</name>
    <dbReference type="NCBI Taxonomy" id="7226"/>
    <lineage>
        <taxon>Eukaryota</taxon>
        <taxon>Metazoa</taxon>
        <taxon>Ecdysozoa</taxon>
        <taxon>Arthropoda</taxon>
        <taxon>Hexapoda</taxon>
        <taxon>Insecta</taxon>
        <taxon>Pterygota</taxon>
        <taxon>Neoptera</taxon>
        <taxon>Endopterygota</taxon>
        <taxon>Diptera</taxon>
        <taxon>Brachycera</taxon>
        <taxon>Muscomorpha</taxon>
        <taxon>Ephydroidea</taxon>
        <taxon>Drosophilidae</taxon>
        <taxon>Drosophila</taxon>
        <taxon>Sophophora</taxon>
    </lineage>
</organism>
<dbReference type="CTD" id="2635"/>
<evidence type="ECO:0000256" key="1">
    <source>
        <dbReference type="SAM" id="SignalP"/>
    </source>
</evidence>
<protein>
    <submittedName>
        <fullName evidence="3">Uncharacterized protein LOC117143458</fullName>
    </submittedName>
</protein>
<gene>
    <name evidence="3" type="primary">LOC117143458</name>
</gene>
<evidence type="ECO:0000313" key="3">
    <source>
        <dbReference type="RefSeq" id="XP_033164061.1"/>
    </source>
</evidence>
<sequence>MSAMKRFLVALLAALLVAAVQGGILGRIFHKESTSTTSTTTTEEPRRPFFINNNVPEIPKDCVAQFKCKKKLAIVPAPKPCVKYCLHRITCPNDQNTAVQPNQCVDLDEQQVQAAHEASTETTVAGQTTTEKPMMVAMIDFPCQPGYLPDHRGRCREIW</sequence>
<name>A0A6P8KL06_DROMA</name>
<dbReference type="RefSeq" id="XP_033164061.1">
    <property type="nucleotide sequence ID" value="XM_033308170.1"/>
</dbReference>
<accession>A0A6P8KL06</accession>
<keyword evidence="1" id="KW-0732">Signal</keyword>
<dbReference type="Proteomes" id="UP000515162">
    <property type="component" value="Chromosome 3R"/>
</dbReference>
<evidence type="ECO:0000313" key="2">
    <source>
        <dbReference type="Proteomes" id="UP000515162"/>
    </source>
</evidence>